<name>A0A8X8KNR9_9RHOB</name>
<keyword evidence="1" id="KW-1133">Transmembrane helix</keyword>
<evidence type="ECO:0000313" key="3">
    <source>
        <dbReference type="Proteomes" id="UP000484076"/>
    </source>
</evidence>
<sequence length="203" mass="21792">MALEAFVTMSKSIRIETSLERAPMSGVKGQCDPREEFFIAVVSVLVAPLAPLMIELGYTHQISAGTLLVSAIMYVASLAFSTDKKYLFFIGFLAVGFLCLVYGSAIRVAVDASTVAATGSVATLPSSDFPPKQIEGLTQNSAKDGGEGGVTLTVVADNSIYYSAIILMIGFGLAHLLQRVRMHLKESQPFLDFRISVRTSTEN</sequence>
<evidence type="ECO:0000313" key="2">
    <source>
        <dbReference type="EMBL" id="NUB44340.1"/>
    </source>
</evidence>
<keyword evidence="1" id="KW-0472">Membrane</keyword>
<dbReference type="Proteomes" id="UP000484076">
    <property type="component" value="Unassembled WGS sequence"/>
</dbReference>
<dbReference type="RefSeq" id="WP_174539464.1">
    <property type="nucleotide sequence ID" value="NZ_WHUT02000004.1"/>
</dbReference>
<feature type="transmembrane region" description="Helical" evidence="1">
    <location>
        <begin position="37"/>
        <end position="54"/>
    </location>
</feature>
<reference evidence="2" key="1">
    <citation type="submission" date="2020-05" db="EMBL/GenBank/DDBJ databases">
        <title>Fertoebacter nigrum gen. nov., sp. nov., a new member of the family Rhodobacteraceae.</title>
        <authorList>
            <person name="Szuroczki S."/>
            <person name="Abbaszade G."/>
            <person name="Buni D."/>
            <person name="Schumann P."/>
            <person name="Toth E."/>
        </authorList>
    </citation>
    <scope>NUCLEOTIDE SEQUENCE</scope>
    <source>
        <strain evidence="2">RG-N-1a</strain>
    </source>
</reference>
<comment type="caution">
    <text evidence="2">The sequence shown here is derived from an EMBL/GenBank/DDBJ whole genome shotgun (WGS) entry which is preliminary data.</text>
</comment>
<gene>
    <name evidence="2" type="ORF">GEU84_008095</name>
</gene>
<feature type="transmembrane region" description="Helical" evidence="1">
    <location>
        <begin position="60"/>
        <end position="80"/>
    </location>
</feature>
<feature type="transmembrane region" description="Helical" evidence="1">
    <location>
        <begin position="160"/>
        <end position="177"/>
    </location>
</feature>
<evidence type="ECO:0000256" key="1">
    <source>
        <dbReference type="SAM" id="Phobius"/>
    </source>
</evidence>
<organism evidence="2 3">
    <name type="scientific">Fertoeibacter niger</name>
    <dbReference type="NCBI Taxonomy" id="2656921"/>
    <lineage>
        <taxon>Bacteria</taxon>
        <taxon>Pseudomonadati</taxon>
        <taxon>Pseudomonadota</taxon>
        <taxon>Alphaproteobacteria</taxon>
        <taxon>Rhodobacterales</taxon>
        <taxon>Paracoccaceae</taxon>
        <taxon>Fertoeibacter</taxon>
    </lineage>
</organism>
<dbReference type="AlphaFoldDB" id="A0A8X8KNR9"/>
<keyword evidence="1" id="KW-0812">Transmembrane</keyword>
<protein>
    <submittedName>
        <fullName evidence="2">Uncharacterized protein</fullName>
    </submittedName>
</protein>
<dbReference type="EMBL" id="WHUT02000004">
    <property type="protein sequence ID" value="NUB44340.1"/>
    <property type="molecule type" value="Genomic_DNA"/>
</dbReference>
<accession>A0A8X8KNR9</accession>
<proteinExistence type="predicted"/>
<feature type="transmembrane region" description="Helical" evidence="1">
    <location>
        <begin position="87"/>
        <end position="110"/>
    </location>
</feature>
<keyword evidence="3" id="KW-1185">Reference proteome</keyword>